<evidence type="ECO:0000259" key="2">
    <source>
        <dbReference type="Pfam" id="PF13581"/>
    </source>
</evidence>
<keyword evidence="3" id="KW-0547">Nucleotide-binding</keyword>
<sequence>MPFTDATANVARRELLAQLEPLGVPRACVEDAVTILHELVRNGLDHGRPCVADTLTVAWDLAGDELTLAVTDCGTATSAEQPWRVKQLTPVQPDALRGRGLHLVAALSHDWHVRTTPADTTVTACVRVSHGA</sequence>
<keyword evidence="3" id="KW-0067">ATP-binding</keyword>
<reference evidence="3 4" key="1">
    <citation type="submission" date="2023-08" db="EMBL/GenBank/DDBJ databases">
        <title>Nocardioides seae sp. nov., a bacterium isolated from a soil.</title>
        <authorList>
            <person name="Wang X."/>
        </authorList>
    </citation>
    <scope>NUCLEOTIDE SEQUENCE [LARGE SCALE GENOMIC DNA]</scope>
    <source>
        <strain evidence="3 4">YZH12</strain>
    </source>
</reference>
<dbReference type="InterPro" id="IPR050267">
    <property type="entry name" value="Anti-sigma-factor_SerPK"/>
</dbReference>
<feature type="domain" description="Histidine kinase/HSP90-like ATPase" evidence="2">
    <location>
        <begin position="4"/>
        <end position="124"/>
    </location>
</feature>
<dbReference type="Pfam" id="PF13581">
    <property type="entry name" value="HATPase_c_2"/>
    <property type="match status" value="1"/>
</dbReference>
<dbReference type="Gene3D" id="3.30.565.10">
    <property type="entry name" value="Histidine kinase-like ATPase, C-terminal domain"/>
    <property type="match status" value="1"/>
</dbReference>
<keyword evidence="1" id="KW-0723">Serine/threonine-protein kinase</keyword>
<gene>
    <name evidence="3" type="ORF">RDV89_14155</name>
</gene>
<evidence type="ECO:0000256" key="1">
    <source>
        <dbReference type="ARBA" id="ARBA00022527"/>
    </source>
</evidence>
<dbReference type="SUPFAM" id="SSF55874">
    <property type="entry name" value="ATPase domain of HSP90 chaperone/DNA topoisomerase II/histidine kinase"/>
    <property type="match status" value="1"/>
</dbReference>
<dbReference type="PANTHER" id="PTHR35526">
    <property type="entry name" value="ANTI-SIGMA-F FACTOR RSBW-RELATED"/>
    <property type="match status" value="1"/>
</dbReference>
<evidence type="ECO:0000313" key="4">
    <source>
        <dbReference type="Proteomes" id="UP001268542"/>
    </source>
</evidence>
<accession>A0ABU3PZK1</accession>
<comment type="caution">
    <text evidence="3">The sequence shown here is derived from an EMBL/GenBank/DDBJ whole genome shotgun (WGS) entry which is preliminary data.</text>
</comment>
<dbReference type="PANTHER" id="PTHR35526:SF3">
    <property type="entry name" value="ANTI-SIGMA-F FACTOR RSBW"/>
    <property type="match status" value="1"/>
</dbReference>
<keyword evidence="1" id="KW-0808">Transferase</keyword>
<proteinExistence type="predicted"/>
<dbReference type="InterPro" id="IPR036890">
    <property type="entry name" value="HATPase_C_sf"/>
</dbReference>
<dbReference type="RefSeq" id="WP_315733752.1">
    <property type="nucleotide sequence ID" value="NZ_JAVYII010000006.1"/>
</dbReference>
<dbReference type="EMBL" id="JAVYII010000006">
    <property type="protein sequence ID" value="MDT9594222.1"/>
    <property type="molecule type" value="Genomic_DNA"/>
</dbReference>
<evidence type="ECO:0000313" key="3">
    <source>
        <dbReference type="EMBL" id="MDT9594222.1"/>
    </source>
</evidence>
<dbReference type="CDD" id="cd16936">
    <property type="entry name" value="HATPase_RsbW-like"/>
    <property type="match status" value="1"/>
</dbReference>
<protein>
    <submittedName>
        <fullName evidence="3">ATP-binding protein</fullName>
    </submittedName>
</protein>
<dbReference type="GO" id="GO:0005524">
    <property type="term" value="F:ATP binding"/>
    <property type="evidence" value="ECO:0007669"/>
    <property type="project" value="UniProtKB-KW"/>
</dbReference>
<dbReference type="InterPro" id="IPR003594">
    <property type="entry name" value="HATPase_dom"/>
</dbReference>
<keyword evidence="4" id="KW-1185">Reference proteome</keyword>
<name>A0ABU3PZK1_9ACTN</name>
<dbReference type="Proteomes" id="UP001268542">
    <property type="component" value="Unassembled WGS sequence"/>
</dbReference>
<keyword evidence="1" id="KW-0418">Kinase</keyword>
<organism evidence="3 4">
    <name type="scientific">Nocardioides imazamoxiresistens</name>
    <dbReference type="NCBI Taxonomy" id="3231893"/>
    <lineage>
        <taxon>Bacteria</taxon>
        <taxon>Bacillati</taxon>
        <taxon>Actinomycetota</taxon>
        <taxon>Actinomycetes</taxon>
        <taxon>Propionibacteriales</taxon>
        <taxon>Nocardioidaceae</taxon>
        <taxon>Nocardioides</taxon>
    </lineage>
</organism>